<dbReference type="CDD" id="cd19410">
    <property type="entry name" value="HK9-like_sensor"/>
    <property type="match status" value="1"/>
</dbReference>
<dbReference type="Gene3D" id="1.10.287.130">
    <property type="match status" value="1"/>
</dbReference>
<dbReference type="InterPro" id="IPR003661">
    <property type="entry name" value="HisK_dim/P_dom"/>
</dbReference>
<dbReference type="PANTHER" id="PTHR43047:SF72">
    <property type="entry name" value="OSMOSENSING HISTIDINE PROTEIN KINASE SLN1"/>
    <property type="match status" value="1"/>
</dbReference>
<dbReference type="Proteomes" id="UP000188729">
    <property type="component" value="Unassembled WGS sequence"/>
</dbReference>
<keyword evidence="9" id="KW-1133">Transmembrane helix</keyword>
<evidence type="ECO:0000256" key="9">
    <source>
        <dbReference type="SAM" id="Phobius"/>
    </source>
</evidence>
<dbReference type="InterPro" id="IPR000700">
    <property type="entry name" value="PAS-assoc_C"/>
</dbReference>
<keyword evidence="3 8" id="KW-0597">Phosphoprotein</keyword>
<evidence type="ECO:0000256" key="7">
    <source>
        <dbReference type="ARBA" id="ARBA00023136"/>
    </source>
</evidence>
<dbReference type="SMART" id="SM00091">
    <property type="entry name" value="PAS"/>
    <property type="match status" value="1"/>
</dbReference>
<dbReference type="SUPFAM" id="SSF55785">
    <property type="entry name" value="PYP-like sensor domain (PAS domain)"/>
    <property type="match status" value="1"/>
</dbReference>
<dbReference type="EC" id="2.7.13.3" evidence="2"/>
<protein>
    <recommendedName>
        <fullName evidence="2">histidine kinase</fullName>
        <ecNumber evidence="2">2.7.13.3</ecNumber>
    </recommendedName>
</protein>
<dbReference type="GO" id="GO:0000155">
    <property type="term" value="F:phosphorelay sensor kinase activity"/>
    <property type="evidence" value="ECO:0007669"/>
    <property type="project" value="InterPro"/>
</dbReference>
<dbReference type="SMART" id="SM00388">
    <property type="entry name" value="HisKA"/>
    <property type="match status" value="1"/>
</dbReference>
<comment type="catalytic activity">
    <reaction evidence="1">
        <text>ATP + protein L-histidine = ADP + protein N-phospho-L-histidine.</text>
        <dbReference type="EC" id="2.7.13.3"/>
    </reaction>
</comment>
<keyword evidence="15" id="KW-1185">Reference proteome</keyword>
<dbReference type="CDD" id="cd00156">
    <property type="entry name" value="REC"/>
    <property type="match status" value="1"/>
</dbReference>
<dbReference type="FunFam" id="3.30.565.10:FF:000006">
    <property type="entry name" value="Sensor histidine kinase WalK"/>
    <property type="match status" value="1"/>
</dbReference>
<dbReference type="Pfam" id="PF00512">
    <property type="entry name" value="HisKA"/>
    <property type="match status" value="1"/>
</dbReference>
<feature type="domain" description="Response regulatory" evidence="11">
    <location>
        <begin position="600"/>
        <end position="709"/>
    </location>
</feature>
<dbReference type="GO" id="GO:0005886">
    <property type="term" value="C:plasma membrane"/>
    <property type="evidence" value="ECO:0007669"/>
    <property type="project" value="TreeGrafter"/>
</dbReference>
<comment type="caution">
    <text evidence="14">The sequence shown here is derived from an EMBL/GenBank/DDBJ whole genome shotgun (WGS) entry which is preliminary data.</text>
</comment>
<dbReference type="InterPro" id="IPR036890">
    <property type="entry name" value="HATPase_C_sf"/>
</dbReference>
<evidence type="ECO:0000259" key="10">
    <source>
        <dbReference type="PROSITE" id="PS50109"/>
    </source>
</evidence>
<dbReference type="InterPro" id="IPR036097">
    <property type="entry name" value="HisK_dim/P_sf"/>
</dbReference>
<dbReference type="PROSITE" id="PS50110">
    <property type="entry name" value="RESPONSE_REGULATORY"/>
    <property type="match status" value="1"/>
</dbReference>
<evidence type="ECO:0000256" key="5">
    <source>
        <dbReference type="ARBA" id="ARBA00022777"/>
    </source>
</evidence>
<dbReference type="PRINTS" id="PR00344">
    <property type="entry name" value="BCTRLSENSOR"/>
</dbReference>
<evidence type="ECO:0000313" key="14">
    <source>
        <dbReference type="EMBL" id="ONF97316.1"/>
    </source>
</evidence>
<evidence type="ECO:0000256" key="3">
    <source>
        <dbReference type="ARBA" id="ARBA00022553"/>
    </source>
</evidence>
<dbReference type="SMART" id="SM00387">
    <property type="entry name" value="HATPase_c"/>
    <property type="match status" value="1"/>
</dbReference>
<dbReference type="InterPro" id="IPR011006">
    <property type="entry name" value="CheY-like_superfamily"/>
</dbReference>
<dbReference type="Pfam" id="PF02518">
    <property type="entry name" value="HATPase_c"/>
    <property type="match status" value="1"/>
</dbReference>
<dbReference type="SUPFAM" id="SSF47384">
    <property type="entry name" value="Homodimeric domain of signal transducing histidine kinase"/>
    <property type="match status" value="1"/>
</dbReference>
<evidence type="ECO:0000256" key="2">
    <source>
        <dbReference type="ARBA" id="ARBA00012438"/>
    </source>
</evidence>
<dbReference type="InterPro" id="IPR004358">
    <property type="entry name" value="Sig_transdc_His_kin-like_C"/>
</dbReference>
<evidence type="ECO:0000313" key="15">
    <source>
        <dbReference type="Proteomes" id="UP000188729"/>
    </source>
</evidence>
<dbReference type="InterPro" id="IPR000014">
    <property type="entry name" value="PAS"/>
</dbReference>
<accession>A0A1V2EXB7</accession>
<dbReference type="SMART" id="SM00448">
    <property type="entry name" value="REC"/>
    <property type="match status" value="1"/>
</dbReference>
<dbReference type="GO" id="GO:0009927">
    <property type="term" value="F:histidine phosphotransfer kinase activity"/>
    <property type="evidence" value="ECO:0007669"/>
    <property type="project" value="TreeGrafter"/>
</dbReference>
<evidence type="ECO:0000256" key="4">
    <source>
        <dbReference type="ARBA" id="ARBA00022679"/>
    </source>
</evidence>
<evidence type="ECO:0000259" key="12">
    <source>
        <dbReference type="PROSITE" id="PS50112"/>
    </source>
</evidence>
<dbReference type="InterPro" id="IPR001789">
    <property type="entry name" value="Sig_transdc_resp-reg_receiver"/>
</dbReference>
<dbReference type="PROSITE" id="PS50113">
    <property type="entry name" value="PAC"/>
    <property type="match status" value="1"/>
</dbReference>
<dbReference type="InterPro" id="IPR035965">
    <property type="entry name" value="PAS-like_dom_sf"/>
</dbReference>
<dbReference type="InterPro" id="IPR003594">
    <property type="entry name" value="HATPase_dom"/>
</dbReference>
<dbReference type="SUPFAM" id="SSF55874">
    <property type="entry name" value="ATPase domain of HSP90 chaperone/DNA topoisomerase II/histidine kinase"/>
    <property type="match status" value="1"/>
</dbReference>
<keyword evidence="7 9" id="KW-0472">Membrane</keyword>
<keyword evidence="4 14" id="KW-0808">Transferase</keyword>
<evidence type="ECO:0000256" key="6">
    <source>
        <dbReference type="ARBA" id="ARBA00023012"/>
    </source>
</evidence>
<organism evidence="14 15">
    <name type="scientific">Sphingomonas jeddahensis</name>
    <dbReference type="NCBI Taxonomy" id="1915074"/>
    <lineage>
        <taxon>Bacteria</taxon>
        <taxon>Pseudomonadati</taxon>
        <taxon>Pseudomonadota</taxon>
        <taxon>Alphaproteobacteria</taxon>
        <taxon>Sphingomonadales</taxon>
        <taxon>Sphingomonadaceae</taxon>
        <taxon>Sphingomonas</taxon>
    </lineage>
</organism>
<dbReference type="InterPro" id="IPR007891">
    <property type="entry name" value="CHASE3"/>
</dbReference>
<evidence type="ECO:0000259" key="11">
    <source>
        <dbReference type="PROSITE" id="PS50110"/>
    </source>
</evidence>
<dbReference type="NCBIfam" id="TIGR00229">
    <property type="entry name" value="sensory_box"/>
    <property type="match status" value="1"/>
</dbReference>
<dbReference type="FunFam" id="1.10.287.130:FF:000001">
    <property type="entry name" value="Two-component sensor histidine kinase"/>
    <property type="match status" value="1"/>
</dbReference>
<feature type="transmembrane region" description="Helical" evidence="9">
    <location>
        <begin position="12"/>
        <end position="31"/>
    </location>
</feature>
<name>A0A1V2EXB7_9SPHN</name>
<dbReference type="CDD" id="cd00130">
    <property type="entry name" value="PAS"/>
    <property type="match status" value="1"/>
</dbReference>
<dbReference type="Gene3D" id="3.30.450.20">
    <property type="entry name" value="PAS domain"/>
    <property type="match status" value="1"/>
</dbReference>
<dbReference type="STRING" id="1915074.SPHI_07530"/>
<reference evidence="14 15" key="1">
    <citation type="submission" date="2016-11" db="EMBL/GenBank/DDBJ databases">
        <title>Genome sequence of Sphingomonas jeddahensis G39.</title>
        <authorList>
            <person name="Poehlein A."/>
            <person name="Wuebbeler J.H."/>
            <person name="Steinbuechel A."/>
            <person name="Daniel R."/>
        </authorList>
    </citation>
    <scope>NUCLEOTIDE SEQUENCE [LARGE SCALE GENOMIC DNA]</scope>
    <source>
        <strain evidence="14 15">G39</strain>
    </source>
</reference>
<proteinExistence type="predicted"/>
<feature type="domain" description="Histidine kinase" evidence="10">
    <location>
        <begin position="355"/>
        <end position="574"/>
    </location>
</feature>
<dbReference type="AlphaFoldDB" id="A0A1V2EXB7"/>
<gene>
    <name evidence="14" type="primary">yycG</name>
    <name evidence="14" type="ORF">SPHI_07530</name>
</gene>
<dbReference type="CDD" id="cd00082">
    <property type="entry name" value="HisKA"/>
    <property type="match status" value="1"/>
</dbReference>
<evidence type="ECO:0000259" key="13">
    <source>
        <dbReference type="PROSITE" id="PS50113"/>
    </source>
</evidence>
<dbReference type="InterPro" id="IPR005467">
    <property type="entry name" value="His_kinase_dom"/>
</dbReference>
<feature type="domain" description="PAC" evidence="13">
    <location>
        <begin position="300"/>
        <end position="351"/>
    </location>
</feature>
<dbReference type="SUPFAM" id="SSF52172">
    <property type="entry name" value="CheY-like"/>
    <property type="match status" value="1"/>
</dbReference>
<sequence>MRNLQRWTRRSLIAAPIGAALILLVLTLSVARGFGEMAALRQEVIRSYEARSELQRILSLHQDLELGQRGYVITSDAVFLDPYREASNELNATFHRLDGRLAMRSALRTDLRALLDESSAKHRFAQHTINLTERGDVEAARRLVAAGEGKRLMDAIRGRIARIQELERAELGRRTEAAEAARRRLEGRTIAMLTLLLLITVAAVVLIARSSAARAVALRAAKDLAARNESIFEFANDGMIVLNPSGSIESLNPSAARMFGYPDKALLRRDIGTLFEIAPDRGRLETFFTRLEGHTEGRLRDVKEFVGHRADGTTFPLEVSLSPVRLADVTLFLLVTRDITDRRQIEQMKGEFVATVSHELRTPLTSIAGSLGLVTGGAAGELPPKAARLVQIAQSNSARLVRLINDILDIEKIEAGRMSFDVRPIALDMILKSAVQDNSGFATQYGVRLELAPVPTGAAVLADYDRLMQVLTNLLSNAIKFSPPDAVVTVQVIALDRRYRVSVIDRGTGIPEAFRDRIFNKFAQADGSDTRQKGGTGLGLSIVREIVTRLGGSITFDTQESAGTTFHVDLPAAELQRVAELSVEGETAFKERRSTESLPHVLHVDDDPDVLRVLSSAFEGLAILQSATSVEEARALIRRKTFDAAVLDVGMLDGSGLDLVPQLRQQQRRIPIVVFTAQEVEQCRAQDVDLTLVKSRASLERLVAEVMERVKGGQKERPA</sequence>
<dbReference type="PANTHER" id="PTHR43047">
    <property type="entry name" value="TWO-COMPONENT HISTIDINE PROTEIN KINASE"/>
    <property type="match status" value="1"/>
</dbReference>
<dbReference type="Pfam" id="PF05227">
    <property type="entry name" value="CHASE3"/>
    <property type="match status" value="1"/>
</dbReference>
<dbReference type="Pfam" id="PF13426">
    <property type="entry name" value="PAS_9"/>
    <property type="match status" value="1"/>
</dbReference>
<dbReference type="PROSITE" id="PS50109">
    <property type="entry name" value="HIS_KIN"/>
    <property type="match status" value="1"/>
</dbReference>
<keyword evidence="5 14" id="KW-0418">Kinase</keyword>
<keyword evidence="9" id="KW-0812">Transmembrane</keyword>
<dbReference type="Gene3D" id="3.30.565.10">
    <property type="entry name" value="Histidine kinase-like ATPase, C-terminal domain"/>
    <property type="match status" value="1"/>
</dbReference>
<dbReference type="Gene3D" id="3.40.50.2300">
    <property type="match status" value="1"/>
</dbReference>
<dbReference type="Pfam" id="PF00072">
    <property type="entry name" value="Response_reg"/>
    <property type="match status" value="1"/>
</dbReference>
<evidence type="ECO:0000256" key="8">
    <source>
        <dbReference type="PROSITE-ProRule" id="PRU00169"/>
    </source>
</evidence>
<feature type="modified residue" description="4-aspartylphosphate" evidence="8">
    <location>
        <position position="648"/>
    </location>
</feature>
<feature type="domain" description="PAS" evidence="12">
    <location>
        <begin position="224"/>
        <end position="277"/>
    </location>
</feature>
<dbReference type="PROSITE" id="PS50112">
    <property type="entry name" value="PAS"/>
    <property type="match status" value="1"/>
</dbReference>
<evidence type="ECO:0000256" key="1">
    <source>
        <dbReference type="ARBA" id="ARBA00000085"/>
    </source>
</evidence>
<dbReference type="EMBL" id="MPSB01000002">
    <property type="protein sequence ID" value="ONF97316.1"/>
    <property type="molecule type" value="Genomic_DNA"/>
</dbReference>
<keyword evidence="6" id="KW-0902">Two-component regulatory system</keyword>